<dbReference type="GO" id="GO:0006950">
    <property type="term" value="P:response to stress"/>
    <property type="evidence" value="ECO:0007669"/>
    <property type="project" value="TreeGrafter"/>
</dbReference>
<dbReference type="GO" id="GO:0003677">
    <property type="term" value="F:DNA binding"/>
    <property type="evidence" value="ECO:0007669"/>
    <property type="project" value="UniProtKB-KW"/>
</dbReference>
<accession>A0A7K3W7F0</accession>
<dbReference type="SUPFAM" id="SSF46785">
    <property type="entry name" value="Winged helix' DNA-binding domain"/>
    <property type="match status" value="1"/>
</dbReference>
<dbReference type="AlphaFoldDB" id="A0A7K3W7F0"/>
<evidence type="ECO:0000256" key="4">
    <source>
        <dbReference type="SAM" id="MobiDB-lite"/>
    </source>
</evidence>
<feature type="domain" description="HTH marR-type" evidence="5">
    <location>
        <begin position="28"/>
        <end position="161"/>
    </location>
</feature>
<dbReference type="RefSeq" id="WP_152731386.1">
    <property type="nucleotide sequence ID" value="NZ_JAABOZ010000009.1"/>
</dbReference>
<dbReference type="PROSITE" id="PS01117">
    <property type="entry name" value="HTH_MARR_1"/>
    <property type="match status" value="1"/>
</dbReference>
<dbReference type="InterPro" id="IPR000835">
    <property type="entry name" value="HTH_MarR-typ"/>
</dbReference>
<dbReference type="PROSITE" id="PS50995">
    <property type="entry name" value="HTH_MARR_2"/>
    <property type="match status" value="1"/>
</dbReference>
<gene>
    <name evidence="6" type="ORF">G1H19_00010</name>
</gene>
<evidence type="ECO:0000313" key="7">
    <source>
        <dbReference type="Proteomes" id="UP000470470"/>
    </source>
</evidence>
<protein>
    <submittedName>
        <fullName evidence="6">MarR family transcriptional regulator</fullName>
    </submittedName>
</protein>
<keyword evidence="1" id="KW-0805">Transcription regulation</keyword>
<dbReference type="Proteomes" id="UP000470470">
    <property type="component" value="Unassembled WGS sequence"/>
</dbReference>
<keyword evidence="3" id="KW-0804">Transcription</keyword>
<dbReference type="GO" id="GO:0003700">
    <property type="term" value="F:DNA-binding transcription factor activity"/>
    <property type="evidence" value="ECO:0007669"/>
    <property type="project" value="InterPro"/>
</dbReference>
<comment type="caution">
    <text evidence="6">The sequence shown here is derived from an EMBL/GenBank/DDBJ whole genome shotgun (WGS) entry which is preliminary data.</text>
</comment>
<dbReference type="PANTHER" id="PTHR33164:SF101">
    <property type="entry name" value="TRANSCRIPTIONAL REPRESSOR MPRA"/>
    <property type="match status" value="1"/>
</dbReference>
<evidence type="ECO:0000256" key="3">
    <source>
        <dbReference type="ARBA" id="ARBA00023163"/>
    </source>
</evidence>
<keyword evidence="2" id="KW-0238">DNA-binding</keyword>
<reference evidence="6 7" key="1">
    <citation type="submission" date="2020-02" db="EMBL/GenBank/DDBJ databases">
        <title>The whole genome sequence of CPCC 205119.</title>
        <authorList>
            <person name="Jiang Z."/>
        </authorList>
    </citation>
    <scope>NUCLEOTIDE SEQUENCE [LARGE SCALE GENOMIC DNA]</scope>
    <source>
        <strain evidence="6 7">CPCC 205119</strain>
    </source>
</reference>
<evidence type="ECO:0000259" key="5">
    <source>
        <dbReference type="PROSITE" id="PS50995"/>
    </source>
</evidence>
<dbReference type="Pfam" id="PF12802">
    <property type="entry name" value="MarR_2"/>
    <property type="match status" value="1"/>
</dbReference>
<dbReference type="InterPro" id="IPR023187">
    <property type="entry name" value="Tscrpt_reg_MarR-type_CS"/>
</dbReference>
<proteinExistence type="predicted"/>
<dbReference type="InterPro" id="IPR036390">
    <property type="entry name" value="WH_DNA-bd_sf"/>
</dbReference>
<dbReference type="Gene3D" id="1.10.10.10">
    <property type="entry name" value="Winged helix-like DNA-binding domain superfamily/Winged helix DNA-binding domain"/>
    <property type="match status" value="1"/>
</dbReference>
<organism evidence="6 7">
    <name type="scientific">Goekera deserti</name>
    <dbReference type="NCBI Taxonomy" id="2497753"/>
    <lineage>
        <taxon>Bacteria</taxon>
        <taxon>Bacillati</taxon>
        <taxon>Actinomycetota</taxon>
        <taxon>Actinomycetes</taxon>
        <taxon>Geodermatophilales</taxon>
        <taxon>Geodermatophilaceae</taxon>
        <taxon>Goekera</taxon>
    </lineage>
</organism>
<dbReference type="InterPro" id="IPR039422">
    <property type="entry name" value="MarR/SlyA-like"/>
</dbReference>
<feature type="region of interest" description="Disordered" evidence="4">
    <location>
        <begin position="167"/>
        <end position="190"/>
    </location>
</feature>
<sequence>MARALGLPFDPIERAGETWEQRFGPAASMRAATSVFRVQQILLARFDEALRPHQLTFARYEVLVLLTFSRTGQLPLKVIGSRLMVHPTSVTNAIERLLAAGYVVRRPNPSDGRGVLATITPRGRAVVDVATAALTGLDFGLGDLGDDELDTLFQVLRRVRFGAGDVRTEDVTAPGQGGTMPPGDAAPGDR</sequence>
<dbReference type="PANTHER" id="PTHR33164">
    <property type="entry name" value="TRANSCRIPTIONAL REGULATOR, MARR FAMILY"/>
    <property type="match status" value="1"/>
</dbReference>
<dbReference type="SMART" id="SM00347">
    <property type="entry name" value="HTH_MARR"/>
    <property type="match status" value="1"/>
</dbReference>
<evidence type="ECO:0000256" key="2">
    <source>
        <dbReference type="ARBA" id="ARBA00023125"/>
    </source>
</evidence>
<evidence type="ECO:0000313" key="6">
    <source>
        <dbReference type="EMBL" id="NEL52401.1"/>
    </source>
</evidence>
<dbReference type="EMBL" id="JAAGWK010000001">
    <property type="protein sequence ID" value="NEL52401.1"/>
    <property type="molecule type" value="Genomic_DNA"/>
</dbReference>
<keyword evidence="7" id="KW-1185">Reference proteome</keyword>
<dbReference type="InterPro" id="IPR036388">
    <property type="entry name" value="WH-like_DNA-bd_sf"/>
</dbReference>
<evidence type="ECO:0000256" key="1">
    <source>
        <dbReference type="ARBA" id="ARBA00023015"/>
    </source>
</evidence>
<name>A0A7K3W7F0_9ACTN</name>